<protein>
    <submittedName>
        <fullName evidence="1">Uncharacterized protein</fullName>
    </submittedName>
</protein>
<dbReference type="OrthoDB" id="1434112at2"/>
<sequence>MKGKALQTKLQDVVDAFARRAQDELEYRLKKWPADLSQNEVHEVIGALLARQVTLAVQLASSFSSWNGHVGPLFLRTMADVYINIAWVLCDPDDRAKKFILYGLGQAKLELEHRRADLATREAKRGEIERNQIQEDWINRQRATFLTDVNLGSWSGISTRTMADEAGCLDFYNYVYTPFSSCTHSTWYHVARYNLIPCNNPLHRYHSVPAIIDIPLDPHYLHLAARYLQKTLAKFDEVFGKFTRRKSALDVLTDGLAKLEREAAKPSRRRRSKRA</sequence>
<evidence type="ECO:0000313" key="1">
    <source>
        <dbReference type="EMBL" id="SHK16135.1"/>
    </source>
</evidence>
<evidence type="ECO:0000313" key="2">
    <source>
        <dbReference type="Proteomes" id="UP000189935"/>
    </source>
</evidence>
<accession>A0A1M6Q7M7</accession>
<dbReference type="InterPro" id="IPR043733">
    <property type="entry name" value="DUF5677"/>
</dbReference>
<dbReference type="RefSeq" id="WP_154071282.1">
    <property type="nucleotide sequence ID" value="NZ_LT670844.1"/>
</dbReference>
<dbReference type="Proteomes" id="UP000189935">
    <property type="component" value="Chromosome I"/>
</dbReference>
<dbReference type="AlphaFoldDB" id="A0A1M6Q7M7"/>
<reference evidence="1 2" key="1">
    <citation type="submission" date="2016-11" db="EMBL/GenBank/DDBJ databases">
        <authorList>
            <person name="Jaros S."/>
            <person name="Januszkiewicz K."/>
            <person name="Wedrychowicz H."/>
        </authorList>
    </citation>
    <scope>NUCLEOTIDE SEQUENCE [LARGE SCALE GENOMIC DNA]</scope>
    <source>
        <strain evidence="1 2">GAS499</strain>
    </source>
</reference>
<gene>
    <name evidence="1" type="ORF">SAMN05444159_2577</name>
</gene>
<dbReference type="EMBL" id="LT670844">
    <property type="protein sequence ID" value="SHK16135.1"/>
    <property type="molecule type" value="Genomic_DNA"/>
</dbReference>
<dbReference type="Pfam" id="PF18928">
    <property type="entry name" value="DUF5677"/>
    <property type="match status" value="1"/>
</dbReference>
<organism evidence="1 2">
    <name type="scientific">Bradyrhizobium lablabi</name>
    <dbReference type="NCBI Taxonomy" id="722472"/>
    <lineage>
        <taxon>Bacteria</taxon>
        <taxon>Pseudomonadati</taxon>
        <taxon>Pseudomonadota</taxon>
        <taxon>Alphaproteobacteria</taxon>
        <taxon>Hyphomicrobiales</taxon>
        <taxon>Nitrobacteraceae</taxon>
        <taxon>Bradyrhizobium</taxon>
    </lineage>
</organism>
<name>A0A1M6Q7M7_9BRAD</name>
<proteinExistence type="predicted"/>